<feature type="domain" description="Alpha-carbonic anhydrase" evidence="9">
    <location>
        <begin position="39"/>
        <end position="290"/>
    </location>
</feature>
<dbReference type="Proteomes" id="UP000297703">
    <property type="component" value="Unassembled WGS sequence"/>
</dbReference>
<feature type="chain" id="PRO_5025084403" description="Carbonic anhydrase" evidence="7">
    <location>
        <begin position="20"/>
        <end position="441"/>
    </location>
</feature>
<dbReference type="SUPFAM" id="SSF51069">
    <property type="entry name" value="Carbonic anhydrase"/>
    <property type="match status" value="1"/>
</dbReference>
<organism evidence="10 11">
    <name type="scientific">Platysternon megacephalum</name>
    <name type="common">big-headed turtle</name>
    <dbReference type="NCBI Taxonomy" id="55544"/>
    <lineage>
        <taxon>Eukaryota</taxon>
        <taxon>Metazoa</taxon>
        <taxon>Chordata</taxon>
        <taxon>Craniata</taxon>
        <taxon>Vertebrata</taxon>
        <taxon>Euteleostomi</taxon>
        <taxon>Archelosauria</taxon>
        <taxon>Testudinata</taxon>
        <taxon>Testudines</taxon>
        <taxon>Cryptodira</taxon>
        <taxon>Durocryptodira</taxon>
        <taxon>Testudinoidea</taxon>
        <taxon>Platysternidae</taxon>
        <taxon>Platysternon</taxon>
    </lineage>
</organism>
<dbReference type="EMBL" id="QXTE01000419">
    <property type="protein sequence ID" value="TFJ98181.1"/>
    <property type="molecule type" value="Genomic_DNA"/>
</dbReference>
<dbReference type="InterPro" id="IPR018338">
    <property type="entry name" value="Carbonic_anhydrase_a-class_CS"/>
</dbReference>
<keyword evidence="3 7" id="KW-0479">Metal-binding</keyword>
<dbReference type="InterPro" id="IPR036398">
    <property type="entry name" value="CA_dom_sf"/>
</dbReference>
<evidence type="ECO:0000256" key="5">
    <source>
        <dbReference type="ARBA" id="ARBA00023180"/>
    </source>
</evidence>
<gene>
    <name evidence="10" type="ORF">DR999_PMT19912</name>
</gene>
<dbReference type="GO" id="GO:0008270">
    <property type="term" value="F:zinc ion binding"/>
    <property type="evidence" value="ECO:0007669"/>
    <property type="project" value="UniProtKB-UniRule"/>
</dbReference>
<evidence type="ECO:0000313" key="10">
    <source>
        <dbReference type="EMBL" id="TFJ98181.1"/>
    </source>
</evidence>
<feature type="region of interest" description="Disordered" evidence="8">
    <location>
        <begin position="22"/>
        <end position="41"/>
    </location>
</feature>
<comment type="cofactor">
    <cofactor evidence="7">
        <name>Zn(2+)</name>
        <dbReference type="ChEBI" id="CHEBI:29105"/>
    </cofactor>
</comment>
<reference evidence="10 11" key="1">
    <citation type="submission" date="2019-04" db="EMBL/GenBank/DDBJ databases">
        <title>Draft genome of the big-headed turtle Platysternon megacephalum.</title>
        <authorList>
            <person name="Gong S."/>
        </authorList>
    </citation>
    <scope>NUCLEOTIDE SEQUENCE [LARGE SCALE GENOMIC DNA]</scope>
    <source>
        <strain evidence="10">DO16091913</strain>
        <tissue evidence="10">Muscle</tissue>
    </source>
</reference>
<dbReference type="InterPro" id="IPR023561">
    <property type="entry name" value="Carbonic_anhydrase_a-class"/>
</dbReference>
<keyword evidence="5" id="KW-0325">Glycoprotein</keyword>
<evidence type="ECO:0000256" key="6">
    <source>
        <dbReference type="ARBA" id="ARBA00023239"/>
    </source>
</evidence>
<evidence type="ECO:0000256" key="7">
    <source>
        <dbReference type="RuleBase" id="RU367011"/>
    </source>
</evidence>
<evidence type="ECO:0000259" key="9">
    <source>
        <dbReference type="PROSITE" id="PS51144"/>
    </source>
</evidence>
<feature type="region of interest" description="Disordered" evidence="8">
    <location>
        <begin position="297"/>
        <end position="358"/>
    </location>
</feature>
<dbReference type="PANTHER" id="PTHR18952">
    <property type="entry name" value="CARBONIC ANHYDRASE"/>
    <property type="match status" value="1"/>
</dbReference>
<comment type="function">
    <text evidence="7">Reversible hydration of carbon dioxide.</text>
</comment>
<accession>A0A4D9DPG4</accession>
<dbReference type="GO" id="GO:0005886">
    <property type="term" value="C:plasma membrane"/>
    <property type="evidence" value="ECO:0007669"/>
    <property type="project" value="TreeGrafter"/>
</dbReference>
<dbReference type="STRING" id="55544.A0A4D9DPG4"/>
<evidence type="ECO:0000256" key="1">
    <source>
        <dbReference type="ARBA" id="ARBA00010718"/>
    </source>
</evidence>
<comment type="similarity">
    <text evidence="1 7">Belongs to the alpha-carbonic anhydrase family.</text>
</comment>
<evidence type="ECO:0000256" key="4">
    <source>
        <dbReference type="ARBA" id="ARBA00022833"/>
    </source>
</evidence>
<dbReference type="PANTHER" id="PTHR18952:SF18">
    <property type="entry name" value="CARBONIC ANHYDRASE 9"/>
    <property type="match status" value="1"/>
</dbReference>
<dbReference type="SMART" id="SM01057">
    <property type="entry name" value="Carb_anhydrase"/>
    <property type="match status" value="1"/>
</dbReference>
<dbReference type="PROSITE" id="PS51144">
    <property type="entry name" value="ALPHA_CA_2"/>
    <property type="match status" value="1"/>
</dbReference>
<dbReference type="AlphaFoldDB" id="A0A4D9DPG4"/>
<keyword evidence="6 7" id="KW-0456">Lyase</keyword>
<reference evidence="10 11" key="2">
    <citation type="submission" date="2019-04" db="EMBL/GenBank/DDBJ databases">
        <title>The genome sequence of big-headed turtle.</title>
        <authorList>
            <person name="Gong S."/>
        </authorList>
    </citation>
    <scope>NUCLEOTIDE SEQUENCE [LARGE SCALE GENOMIC DNA]</scope>
    <source>
        <strain evidence="10">DO16091913</strain>
        <tissue evidence="10">Muscle</tissue>
    </source>
</reference>
<dbReference type="OrthoDB" id="429145at2759"/>
<comment type="caution">
    <text evidence="10">The sequence shown here is derived from an EMBL/GenBank/DDBJ whole genome shotgun (WGS) entry which is preliminary data.</text>
</comment>
<protein>
    <recommendedName>
        <fullName evidence="2 7">Carbonic anhydrase</fullName>
        <ecNumber evidence="2 7">4.2.1.1</ecNumber>
    </recommendedName>
</protein>
<proteinExistence type="inferred from homology"/>
<dbReference type="GO" id="GO:0004089">
    <property type="term" value="F:carbonate dehydratase activity"/>
    <property type="evidence" value="ECO:0007669"/>
    <property type="project" value="UniProtKB-UniRule"/>
</dbReference>
<evidence type="ECO:0000256" key="2">
    <source>
        <dbReference type="ARBA" id="ARBA00012925"/>
    </source>
</evidence>
<dbReference type="Gene3D" id="3.10.200.10">
    <property type="entry name" value="Alpha carbonic anhydrase"/>
    <property type="match status" value="1"/>
</dbReference>
<keyword evidence="4 7" id="KW-0862">Zinc</keyword>
<dbReference type="EC" id="4.2.1.1" evidence="2 7"/>
<evidence type="ECO:0000313" key="11">
    <source>
        <dbReference type="Proteomes" id="UP000297703"/>
    </source>
</evidence>
<keyword evidence="11" id="KW-1185">Reference proteome</keyword>
<dbReference type="InterPro" id="IPR001148">
    <property type="entry name" value="CA_dom"/>
</dbReference>
<dbReference type="FunFam" id="3.10.200.10:FF:000003">
    <property type="entry name" value="Carbonic anhydrase 12"/>
    <property type="match status" value="1"/>
</dbReference>
<name>A0A4D9DPG4_9SAUR</name>
<evidence type="ECO:0000256" key="8">
    <source>
        <dbReference type="SAM" id="MobiDB-lite"/>
    </source>
</evidence>
<comment type="catalytic activity">
    <reaction evidence="7">
        <text>hydrogencarbonate + H(+) = CO2 + H2O</text>
        <dbReference type="Rhea" id="RHEA:10748"/>
        <dbReference type="ChEBI" id="CHEBI:15377"/>
        <dbReference type="ChEBI" id="CHEBI:15378"/>
        <dbReference type="ChEBI" id="CHEBI:16526"/>
        <dbReference type="ChEBI" id="CHEBI:17544"/>
        <dbReference type="EC" id="4.2.1.1"/>
    </reaction>
</comment>
<dbReference type="PROSITE" id="PS00162">
    <property type="entry name" value="ALPHA_CA_1"/>
    <property type="match status" value="1"/>
</dbReference>
<keyword evidence="7" id="KW-0732">Signal</keyword>
<feature type="signal peptide" evidence="7">
    <location>
        <begin position="1"/>
        <end position="19"/>
    </location>
</feature>
<sequence length="441" mass="47068">MSCTRLGLSLLLLAALGWTEDEHGSEDSSHPKKKGPGHGHWSYADKDEWQLAFPDCGGQMQSPINIDTNSTIFSRELQPVVLAGYNLDPSEPLSLMNNGHTVVLRLPGSLTIASGYPQEYRAMQLHLHWGSPEGPGSEHTVDGRRYDGEIHMVYYNPSYDSVKVAMRQPGGLAVLAAFLQVGPEDNVHYQPLLEQLREVQEEGKETTVAGLNIEGLLPANRGRYYRYSGSLTTPPCYQTVNWTVFNQTVLLSKDQISLLETTLQGDDDKDLQNNFRLTQSLHGRKVLASFQTSLSARRVPLPDGGVPPVTPAPDGATERSTAEAPGADGSDAPVTPAPEDAAGGSTDKAPEEGAGCPPCADSEKQLGFALQTGECSRMGCPGPSPHSLPWGYPASVNSTPCPGSPGLSLPLCCGTPALLRATSFLFPSLGASLGLIPLSRG</sequence>
<evidence type="ECO:0000256" key="3">
    <source>
        <dbReference type="ARBA" id="ARBA00022723"/>
    </source>
</evidence>
<dbReference type="Pfam" id="PF00194">
    <property type="entry name" value="Carb_anhydrase"/>
    <property type="match status" value="1"/>
</dbReference>